<dbReference type="InterPro" id="IPR001387">
    <property type="entry name" value="Cro/C1-type_HTH"/>
</dbReference>
<dbReference type="Gene3D" id="1.10.260.40">
    <property type="entry name" value="lambda repressor-like DNA-binding domains"/>
    <property type="match status" value="1"/>
</dbReference>
<dbReference type="PROSITE" id="PS50943">
    <property type="entry name" value="HTH_CROC1"/>
    <property type="match status" value="1"/>
</dbReference>
<dbReference type="RefSeq" id="WP_096445223.1">
    <property type="nucleotide sequence ID" value="NZ_JBHSOG010000047.1"/>
</dbReference>
<keyword evidence="3" id="KW-1185">Reference proteome</keyword>
<comment type="caution">
    <text evidence="2">The sequence shown here is derived from an EMBL/GenBank/DDBJ whole genome shotgun (WGS) entry which is preliminary data.</text>
</comment>
<gene>
    <name evidence="2" type="ORF">ACFPTN_11770</name>
</gene>
<proteinExistence type="predicted"/>
<evidence type="ECO:0000313" key="3">
    <source>
        <dbReference type="Proteomes" id="UP001595974"/>
    </source>
</evidence>
<name>A0ABW1ARX5_9RHOO</name>
<organism evidence="2 3">
    <name type="scientific">Thauera sinica</name>
    <dbReference type="NCBI Taxonomy" id="2665146"/>
    <lineage>
        <taxon>Bacteria</taxon>
        <taxon>Pseudomonadati</taxon>
        <taxon>Pseudomonadota</taxon>
        <taxon>Betaproteobacteria</taxon>
        <taxon>Rhodocyclales</taxon>
        <taxon>Zoogloeaceae</taxon>
        <taxon>Thauera</taxon>
    </lineage>
</organism>
<feature type="domain" description="HTH cro/C1-type" evidence="1">
    <location>
        <begin position="40"/>
        <end position="74"/>
    </location>
</feature>
<dbReference type="Proteomes" id="UP001595974">
    <property type="component" value="Unassembled WGS sequence"/>
</dbReference>
<dbReference type="SUPFAM" id="SSF47413">
    <property type="entry name" value="lambda repressor-like DNA-binding domains"/>
    <property type="match status" value="1"/>
</dbReference>
<evidence type="ECO:0000313" key="2">
    <source>
        <dbReference type="EMBL" id="MFC5770053.1"/>
    </source>
</evidence>
<accession>A0ABW1ARX5</accession>
<dbReference type="EMBL" id="JBHSOG010000047">
    <property type="protein sequence ID" value="MFC5770053.1"/>
    <property type="molecule type" value="Genomic_DNA"/>
</dbReference>
<dbReference type="InterPro" id="IPR010982">
    <property type="entry name" value="Lambda_DNA-bd_dom_sf"/>
</dbReference>
<reference evidence="3" key="1">
    <citation type="journal article" date="2019" name="Int. J. Syst. Evol. Microbiol.">
        <title>The Global Catalogue of Microorganisms (GCM) 10K type strain sequencing project: providing services to taxonomists for standard genome sequencing and annotation.</title>
        <authorList>
            <consortium name="The Broad Institute Genomics Platform"/>
            <consortium name="The Broad Institute Genome Sequencing Center for Infectious Disease"/>
            <person name="Wu L."/>
            <person name="Ma J."/>
        </authorList>
    </citation>
    <scope>NUCLEOTIDE SEQUENCE [LARGE SCALE GENOMIC DNA]</scope>
    <source>
        <strain evidence="3">SHR3</strain>
    </source>
</reference>
<dbReference type="CDD" id="cd00093">
    <property type="entry name" value="HTH_XRE"/>
    <property type="match status" value="1"/>
</dbReference>
<sequence>MDEKMAFSQRLADALRASGYEPRPSVLEKEFNTRYWGRPVTYQAVTRWLKGEAVPGQDKLQVLAEWLGVEPQYLRFGEAVVGRIRERKTRWEEGFSAEERQLLDAYLRLPMDKRKLLCELMRTFVAAYGEKDRT</sequence>
<protein>
    <recommendedName>
        <fullName evidence="1">HTH cro/C1-type domain-containing protein</fullName>
    </recommendedName>
</protein>
<evidence type="ECO:0000259" key="1">
    <source>
        <dbReference type="PROSITE" id="PS50943"/>
    </source>
</evidence>